<dbReference type="EMBL" id="FUEG01000005">
    <property type="protein sequence ID" value="SJL05023.1"/>
    <property type="molecule type" value="Genomic_DNA"/>
</dbReference>
<keyword evidence="3" id="KW-1185">Reference proteome</keyword>
<evidence type="ECO:0000256" key="1">
    <source>
        <dbReference type="SAM" id="MobiDB-lite"/>
    </source>
</evidence>
<protein>
    <submittedName>
        <fullName evidence="2">Uncharacterized protein</fullName>
    </submittedName>
</protein>
<dbReference type="OrthoDB" id="10324789at2759"/>
<dbReference type="Proteomes" id="UP000219338">
    <property type="component" value="Unassembled WGS sequence"/>
</dbReference>
<feature type="region of interest" description="Disordered" evidence="1">
    <location>
        <begin position="1"/>
        <end position="26"/>
    </location>
</feature>
<proteinExistence type="predicted"/>
<reference evidence="3" key="1">
    <citation type="journal article" date="2017" name="Nat. Ecol. Evol.">
        <title>Genome expansion and lineage-specific genetic innovations in the forest pathogenic fungi Armillaria.</title>
        <authorList>
            <person name="Sipos G."/>
            <person name="Prasanna A.N."/>
            <person name="Walter M.C."/>
            <person name="O'Connor E."/>
            <person name="Balint B."/>
            <person name="Krizsan K."/>
            <person name="Kiss B."/>
            <person name="Hess J."/>
            <person name="Varga T."/>
            <person name="Slot J."/>
            <person name="Riley R."/>
            <person name="Boka B."/>
            <person name="Rigling D."/>
            <person name="Barry K."/>
            <person name="Lee J."/>
            <person name="Mihaltcheva S."/>
            <person name="LaButti K."/>
            <person name="Lipzen A."/>
            <person name="Waldron R."/>
            <person name="Moloney N.M."/>
            <person name="Sperisen C."/>
            <person name="Kredics L."/>
            <person name="Vagvoelgyi C."/>
            <person name="Patrignani A."/>
            <person name="Fitzpatrick D."/>
            <person name="Nagy I."/>
            <person name="Doyle S."/>
            <person name="Anderson J.B."/>
            <person name="Grigoriev I.V."/>
            <person name="Gueldener U."/>
            <person name="Muensterkoetter M."/>
            <person name="Nagy L.G."/>
        </authorList>
    </citation>
    <scope>NUCLEOTIDE SEQUENCE [LARGE SCALE GENOMIC DNA]</scope>
    <source>
        <strain evidence="3">C18/9</strain>
    </source>
</reference>
<organism evidence="2 3">
    <name type="scientific">Armillaria ostoyae</name>
    <name type="common">Armillaria root rot fungus</name>
    <dbReference type="NCBI Taxonomy" id="47428"/>
    <lineage>
        <taxon>Eukaryota</taxon>
        <taxon>Fungi</taxon>
        <taxon>Dikarya</taxon>
        <taxon>Basidiomycota</taxon>
        <taxon>Agaricomycotina</taxon>
        <taxon>Agaricomycetes</taxon>
        <taxon>Agaricomycetidae</taxon>
        <taxon>Agaricales</taxon>
        <taxon>Marasmiineae</taxon>
        <taxon>Physalacriaceae</taxon>
        <taxon>Armillaria</taxon>
    </lineage>
</organism>
<dbReference type="AlphaFoldDB" id="A0A284R8K4"/>
<name>A0A284R8K4_ARMOS</name>
<feature type="compositionally biased region" description="Polar residues" evidence="1">
    <location>
        <begin position="1"/>
        <end position="16"/>
    </location>
</feature>
<evidence type="ECO:0000313" key="3">
    <source>
        <dbReference type="Proteomes" id="UP000219338"/>
    </source>
</evidence>
<gene>
    <name evidence="2" type="ORF">ARMOST_08395</name>
</gene>
<sequence length="213" mass="23666">MSRNTFISKSMESMATEQLPKKRPRKDGTYQITRAALISIQHCGEFQCEICIARPMGLECGEPWLGIETMDHRGKRVLTHKSLSHRGLDTIKFTARDVYPECPGVNLIQILKRDDIILGGADPLTELGPDGTERQVQIHYGNCKRTINISCSHAHLTLYGLVFLVATVVYRGLAGANVQDPSADSVERIRNSRLLGVCRTSLGIWTAEVAFVD</sequence>
<evidence type="ECO:0000313" key="2">
    <source>
        <dbReference type="EMBL" id="SJL05023.1"/>
    </source>
</evidence>
<accession>A0A284R8K4</accession>